<evidence type="ECO:0000313" key="5">
    <source>
        <dbReference type="EMBL" id="KAG2643544.1"/>
    </source>
</evidence>
<evidence type="ECO:0000256" key="4">
    <source>
        <dbReference type="SAM" id="MobiDB-lite"/>
    </source>
</evidence>
<dbReference type="GO" id="GO:0008253">
    <property type="term" value="F:5'-nucleotidase activity"/>
    <property type="evidence" value="ECO:0007669"/>
    <property type="project" value="TreeGrafter"/>
</dbReference>
<organism evidence="5 6">
    <name type="scientific">Panicum virgatum</name>
    <name type="common">Blackwell switchgrass</name>
    <dbReference type="NCBI Taxonomy" id="38727"/>
    <lineage>
        <taxon>Eukaryota</taxon>
        <taxon>Viridiplantae</taxon>
        <taxon>Streptophyta</taxon>
        <taxon>Embryophyta</taxon>
        <taxon>Tracheophyta</taxon>
        <taxon>Spermatophyta</taxon>
        <taxon>Magnoliopsida</taxon>
        <taxon>Liliopsida</taxon>
        <taxon>Poales</taxon>
        <taxon>Poaceae</taxon>
        <taxon>PACMAD clade</taxon>
        <taxon>Panicoideae</taxon>
        <taxon>Panicodae</taxon>
        <taxon>Paniceae</taxon>
        <taxon>Panicinae</taxon>
        <taxon>Panicum</taxon>
        <taxon>Panicum sect. Hiantes</taxon>
    </lineage>
</organism>
<evidence type="ECO:0000256" key="2">
    <source>
        <dbReference type="ARBA" id="ARBA00022801"/>
    </source>
</evidence>
<dbReference type="GO" id="GO:0046872">
    <property type="term" value="F:metal ion binding"/>
    <property type="evidence" value="ECO:0007669"/>
    <property type="project" value="UniProtKB-KW"/>
</dbReference>
<gene>
    <name evidence="5" type="ORF">PVAP13_2KG341800</name>
</gene>
<accession>A0A8T0WDY6</accession>
<dbReference type="Proteomes" id="UP000823388">
    <property type="component" value="Chromosome 2K"/>
</dbReference>
<comment type="caution">
    <text evidence="5">The sequence shown here is derived from an EMBL/GenBank/DDBJ whole genome shotgun (WGS) entry which is preliminary data.</text>
</comment>
<dbReference type="EMBL" id="CM029039">
    <property type="protein sequence ID" value="KAG2643544.1"/>
    <property type="molecule type" value="Genomic_DNA"/>
</dbReference>
<dbReference type="InterPro" id="IPR008380">
    <property type="entry name" value="HAD-SF_hydro_IG_5-nucl"/>
</dbReference>
<evidence type="ECO:0000256" key="3">
    <source>
        <dbReference type="ARBA" id="ARBA00022842"/>
    </source>
</evidence>
<keyword evidence="2" id="KW-0378">Hydrolase</keyword>
<dbReference type="InterPro" id="IPR036412">
    <property type="entry name" value="HAD-like_sf"/>
</dbReference>
<keyword evidence="3" id="KW-0460">Magnesium</keyword>
<sequence length="212" mass="24347">MAAAAARRLRVLTRRGSLSPAPSTAAPAPRSPRDPRALCTLSTRLRSGAGEDEIERIRREFEDAKRNYLSIPAAIKDMPKMNPQGIYVNKNVKLDDLHVYGFDYDYTLSHYSEHLQCLIYDLAKKHLVDELKYPESCLKYEYDRSFPIRGLYYDRLRGCLLKLDFFGSIEPDGCFFGRRKLSLSEIKELYGTRHIGRDQAKPTCWADGCLLF</sequence>
<evidence type="ECO:0000256" key="1">
    <source>
        <dbReference type="ARBA" id="ARBA00022723"/>
    </source>
</evidence>
<keyword evidence="6" id="KW-1185">Reference proteome</keyword>
<reference evidence="5" key="1">
    <citation type="submission" date="2020-05" db="EMBL/GenBank/DDBJ databases">
        <title>WGS assembly of Panicum virgatum.</title>
        <authorList>
            <person name="Lovell J.T."/>
            <person name="Jenkins J."/>
            <person name="Shu S."/>
            <person name="Juenger T.E."/>
            <person name="Schmutz J."/>
        </authorList>
    </citation>
    <scope>NUCLEOTIDE SEQUENCE</scope>
    <source>
        <strain evidence="5">AP13</strain>
    </source>
</reference>
<feature type="region of interest" description="Disordered" evidence="4">
    <location>
        <begin position="13"/>
        <end position="36"/>
    </location>
</feature>
<dbReference type="PANTHER" id="PTHR12103">
    <property type="entry name" value="5'-NUCLEOTIDASE DOMAIN-CONTAINING"/>
    <property type="match status" value="1"/>
</dbReference>
<proteinExistence type="predicted"/>
<feature type="compositionally biased region" description="Low complexity" evidence="4">
    <location>
        <begin position="19"/>
        <end position="28"/>
    </location>
</feature>
<dbReference type="AlphaFoldDB" id="A0A8T0WDY6"/>
<evidence type="ECO:0000313" key="6">
    <source>
        <dbReference type="Proteomes" id="UP000823388"/>
    </source>
</evidence>
<name>A0A8T0WDY6_PANVG</name>
<dbReference type="PANTHER" id="PTHR12103:SF12">
    <property type="entry name" value="FI20020P1"/>
    <property type="match status" value="1"/>
</dbReference>
<protein>
    <submittedName>
        <fullName evidence="5">Uncharacterized protein</fullName>
    </submittedName>
</protein>
<dbReference type="Pfam" id="PF05761">
    <property type="entry name" value="5_nucleotid"/>
    <property type="match status" value="1"/>
</dbReference>
<dbReference type="SUPFAM" id="SSF56784">
    <property type="entry name" value="HAD-like"/>
    <property type="match status" value="1"/>
</dbReference>
<keyword evidence="1" id="KW-0479">Metal-binding</keyword>